<dbReference type="GO" id="GO:0016787">
    <property type="term" value="F:hydrolase activity"/>
    <property type="evidence" value="ECO:0007669"/>
    <property type="project" value="InterPro"/>
</dbReference>
<dbReference type="Proteomes" id="UP000596063">
    <property type="component" value="Chromosome"/>
</dbReference>
<dbReference type="Pfam" id="PF02129">
    <property type="entry name" value="Peptidase_S15"/>
    <property type="match status" value="1"/>
</dbReference>
<protein>
    <recommendedName>
        <fullName evidence="2">Xaa-Pro dipeptidyl-peptidase-like domain-containing protein</fullName>
    </recommendedName>
</protein>
<dbReference type="Gene3D" id="3.40.50.1820">
    <property type="entry name" value="alpha/beta hydrolase"/>
    <property type="match status" value="1"/>
</dbReference>
<evidence type="ECO:0000313" key="3">
    <source>
        <dbReference type="EMBL" id="QQD19016.1"/>
    </source>
</evidence>
<gene>
    <name evidence="3" type="ORF">I6N98_03925</name>
</gene>
<keyword evidence="4" id="KW-1185">Reference proteome</keyword>
<dbReference type="EMBL" id="CP066167">
    <property type="protein sequence ID" value="QQD19016.1"/>
    <property type="molecule type" value="Genomic_DNA"/>
</dbReference>
<keyword evidence="1" id="KW-0732">Signal</keyword>
<organism evidence="3 4">
    <name type="scientific">Spongiibacter nanhainus</name>
    <dbReference type="NCBI Taxonomy" id="2794344"/>
    <lineage>
        <taxon>Bacteria</taxon>
        <taxon>Pseudomonadati</taxon>
        <taxon>Pseudomonadota</taxon>
        <taxon>Gammaproteobacteria</taxon>
        <taxon>Cellvibrionales</taxon>
        <taxon>Spongiibacteraceae</taxon>
        <taxon>Spongiibacter</taxon>
    </lineage>
</organism>
<evidence type="ECO:0000256" key="1">
    <source>
        <dbReference type="SAM" id="SignalP"/>
    </source>
</evidence>
<feature type="chain" id="PRO_5032542975" description="Xaa-Pro dipeptidyl-peptidase-like domain-containing protein" evidence="1">
    <location>
        <begin position="22"/>
        <end position="593"/>
    </location>
</feature>
<reference evidence="3 4" key="1">
    <citation type="submission" date="2020-12" db="EMBL/GenBank/DDBJ databases">
        <authorList>
            <person name="Shan Y."/>
        </authorList>
    </citation>
    <scope>NUCLEOTIDE SEQUENCE [LARGE SCALE GENOMIC DNA]</scope>
    <source>
        <strain evidence="4">csc3.9</strain>
    </source>
</reference>
<feature type="domain" description="Xaa-Pro dipeptidyl-peptidase-like" evidence="2">
    <location>
        <begin position="61"/>
        <end position="324"/>
    </location>
</feature>
<name>A0A7T4R226_9GAMM</name>
<dbReference type="InterPro" id="IPR000383">
    <property type="entry name" value="Xaa-Pro-like_dom"/>
</dbReference>
<evidence type="ECO:0000313" key="4">
    <source>
        <dbReference type="Proteomes" id="UP000596063"/>
    </source>
</evidence>
<proteinExistence type="predicted"/>
<dbReference type="AlphaFoldDB" id="A0A7T4R226"/>
<feature type="signal peptide" evidence="1">
    <location>
        <begin position="1"/>
        <end position="21"/>
    </location>
</feature>
<dbReference type="PROSITE" id="PS51257">
    <property type="entry name" value="PROKAR_LIPOPROTEIN"/>
    <property type="match status" value="1"/>
</dbReference>
<dbReference type="SUPFAM" id="SSF53474">
    <property type="entry name" value="alpha/beta-Hydrolases"/>
    <property type="match status" value="1"/>
</dbReference>
<dbReference type="KEGG" id="snan:I6N98_03925"/>
<dbReference type="RefSeq" id="WP_198570501.1">
    <property type="nucleotide sequence ID" value="NZ_CP066167.1"/>
</dbReference>
<evidence type="ECO:0000259" key="2">
    <source>
        <dbReference type="Pfam" id="PF02129"/>
    </source>
</evidence>
<sequence length="593" mass="62063">MKTHPGRQLCLVILSSLLLLSACGGSSSSSSGGSSNSGGQISGGGSIEQKTFYDQIITAEDGEDIAFTVFVPDNPTGRATPLIVHGHGFGLSRITDLENPDPISAFISGDVSGDVAKRAWLEEGFYVISFDQRGFGDSTGSITVMDPDIDCRNVSAILDWAESNLVNLSHRNGDPQVGAIGLSYGGGFQTVCSGVDDRFDALVPLATWNHLPYSLYANSVPNSLWLDFLTVASQGNLEPYLLEAIFAATTTGDIDPETVARLAGNGPRSFCEREQGRSPSGADALFIQGSNDALFNMNEAVANYECWRDAGNEAHLFIQRDGHILPALQTAGELILFGTEPVLNCGATQFNTRDMAMAFLRSKLLGQPTPALPDICFSIPGTDSGRTLSEVPRGGQIANVPLTTVTPGAPSTLVDLLTGLPLQTLLTVLQGLPAEGQSVLEGVLSGLSDPATLADYADDIINLLPSELVQKLVAPGQFIPVFTAEAPGALTGIPLANLAIAGGNGDDNTLYFGIGIIPAGGGDAELLNEQVLPVKGTGVKLLELVGLAAEVSEGDTLGLMVYGFHPYNTYLGSLLQAPIPAELVGTVDFPLID</sequence>
<dbReference type="InterPro" id="IPR029058">
    <property type="entry name" value="AB_hydrolase_fold"/>
</dbReference>
<accession>A0A7T4R226</accession>